<dbReference type="GO" id="GO:0004674">
    <property type="term" value="F:protein serine/threonine kinase activity"/>
    <property type="evidence" value="ECO:0007669"/>
    <property type="project" value="UniProtKB-KW"/>
</dbReference>
<keyword evidence="3 6" id="KW-0547">Nucleotide-binding</keyword>
<keyword evidence="10" id="KW-1185">Reference proteome</keyword>
<evidence type="ECO:0000256" key="5">
    <source>
        <dbReference type="ARBA" id="ARBA00022840"/>
    </source>
</evidence>
<dbReference type="eggNOG" id="KOG0583">
    <property type="taxonomic scope" value="Eukaryota"/>
</dbReference>
<dbReference type="GeneID" id="25033867"/>
<protein>
    <submittedName>
        <fullName evidence="9">RAN protein kinase Ran1</fullName>
    </submittedName>
</protein>
<dbReference type="PANTHER" id="PTHR43895:SF150">
    <property type="entry name" value="SERINE_THREONINE-PROTEIN KINASE STK11"/>
    <property type="match status" value="1"/>
</dbReference>
<dbReference type="OMA" id="ICCNACR"/>
<feature type="domain" description="Protein kinase" evidence="8">
    <location>
        <begin position="17"/>
        <end position="306"/>
    </location>
</feature>
<dbReference type="AlphaFoldDB" id="S9R1B5"/>
<dbReference type="SMART" id="SM00220">
    <property type="entry name" value="S_TKc"/>
    <property type="match status" value="1"/>
</dbReference>
<evidence type="ECO:0000256" key="3">
    <source>
        <dbReference type="ARBA" id="ARBA00022741"/>
    </source>
</evidence>
<dbReference type="Pfam" id="PF00069">
    <property type="entry name" value="Pkinase"/>
    <property type="match status" value="1"/>
</dbReference>
<dbReference type="InterPro" id="IPR000719">
    <property type="entry name" value="Prot_kinase_dom"/>
</dbReference>
<dbReference type="SUPFAM" id="SSF56112">
    <property type="entry name" value="Protein kinase-like (PK-like)"/>
    <property type="match status" value="1"/>
</dbReference>
<keyword evidence="1 7" id="KW-0723">Serine/threonine-protein kinase</keyword>
<dbReference type="PANTHER" id="PTHR43895">
    <property type="entry name" value="CALCIUM/CALMODULIN-DEPENDENT PROTEIN KINASE KINASE-RELATED"/>
    <property type="match status" value="1"/>
</dbReference>
<evidence type="ECO:0000256" key="7">
    <source>
        <dbReference type="RuleBase" id="RU000304"/>
    </source>
</evidence>
<dbReference type="PROSITE" id="PS00108">
    <property type="entry name" value="PROTEIN_KINASE_ST"/>
    <property type="match status" value="1"/>
</dbReference>
<dbReference type="GO" id="GO:0007165">
    <property type="term" value="P:signal transduction"/>
    <property type="evidence" value="ECO:0007669"/>
    <property type="project" value="TreeGrafter"/>
</dbReference>
<dbReference type="GO" id="GO:0000122">
    <property type="term" value="P:negative regulation of transcription by RNA polymerase II"/>
    <property type="evidence" value="ECO:0007669"/>
    <property type="project" value="EnsemblFungi"/>
</dbReference>
<dbReference type="GO" id="GO:0005634">
    <property type="term" value="C:nucleus"/>
    <property type="evidence" value="ECO:0007669"/>
    <property type="project" value="EnsemblFungi"/>
</dbReference>
<reference evidence="9 10" key="1">
    <citation type="journal article" date="2011" name="Science">
        <title>Comparative functional genomics of the fission yeasts.</title>
        <authorList>
            <person name="Rhind N."/>
            <person name="Chen Z."/>
            <person name="Yassour M."/>
            <person name="Thompson D.A."/>
            <person name="Haas B.J."/>
            <person name="Habib N."/>
            <person name="Wapinski I."/>
            <person name="Roy S."/>
            <person name="Lin M.F."/>
            <person name="Heiman D.I."/>
            <person name="Young S.K."/>
            <person name="Furuya K."/>
            <person name="Guo Y."/>
            <person name="Pidoux A."/>
            <person name="Chen H.M."/>
            <person name="Robbertse B."/>
            <person name="Goldberg J.M."/>
            <person name="Aoki K."/>
            <person name="Bayne E.H."/>
            <person name="Berlin A.M."/>
            <person name="Desjardins C.A."/>
            <person name="Dobbs E."/>
            <person name="Dukaj L."/>
            <person name="Fan L."/>
            <person name="FitzGerald M.G."/>
            <person name="French C."/>
            <person name="Gujja S."/>
            <person name="Hansen K."/>
            <person name="Keifenheim D."/>
            <person name="Levin J.Z."/>
            <person name="Mosher R.A."/>
            <person name="Mueller C.A."/>
            <person name="Pfiffner J."/>
            <person name="Priest M."/>
            <person name="Russ C."/>
            <person name="Smialowska A."/>
            <person name="Swoboda P."/>
            <person name="Sykes S.M."/>
            <person name="Vaughn M."/>
            <person name="Vengrova S."/>
            <person name="Yoder R."/>
            <person name="Zeng Q."/>
            <person name="Allshire R."/>
            <person name="Baulcombe D."/>
            <person name="Birren B.W."/>
            <person name="Brown W."/>
            <person name="Ekwall K."/>
            <person name="Kellis M."/>
            <person name="Leatherwood J."/>
            <person name="Levin H."/>
            <person name="Margalit H."/>
            <person name="Martienssen R."/>
            <person name="Nieduszynski C.A."/>
            <person name="Spatafora J.W."/>
            <person name="Friedman N."/>
            <person name="Dalgaard J.Z."/>
            <person name="Baumann P."/>
            <person name="Niki H."/>
            <person name="Regev A."/>
            <person name="Nusbaum C."/>
        </authorList>
    </citation>
    <scope>NUCLEOTIDE SEQUENCE [LARGE SCALE GENOMIC DNA]</scope>
    <source>
        <strain evidence="10">yFS286</strain>
    </source>
</reference>
<dbReference type="GO" id="GO:0110045">
    <property type="term" value="P:negative regulation of cell cycle switching, mitotic to meiotic cell cycle"/>
    <property type="evidence" value="ECO:0007669"/>
    <property type="project" value="EnsemblFungi"/>
</dbReference>
<evidence type="ECO:0000256" key="1">
    <source>
        <dbReference type="ARBA" id="ARBA00022527"/>
    </source>
</evidence>
<dbReference type="CDD" id="cd13993">
    <property type="entry name" value="STKc_Pat1_like"/>
    <property type="match status" value="1"/>
</dbReference>
<dbReference type="GO" id="GO:0005524">
    <property type="term" value="F:ATP binding"/>
    <property type="evidence" value="ECO:0007669"/>
    <property type="project" value="UniProtKB-UniRule"/>
</dbReference>
<organism evidence="9 10">
    <name type="scientific">Schizosaccharomyces octosporus (strain yFS286)</name>
    <name type="common">Fission yeast</name>
    <name type="synonym">Octosporomyces octosporus</name>
    <dbReference type="NCBI Taxonomy" id="483514"/>
    <lineage>
        <taxon>Eukaryota</taxon>
        <taxon>Fungi</taxon>
        <taxon>Dikarya</taxon>
        <taxon>Ascomycota</taxon>
        <taxon>Taphrinomycotina</taxon>
        <taxon>Schizosaccharomycetes</taxon>
        <taxon>Schizosaccharomycetales</taxon>
        <taxon>Schizosaccharomycetaceae</taxon>
        <taxon>Schizosaccharomyces</taxon>
    </lineage>
</organism>
<evidence type="ECO:0000313" key="10">
    <source>
        <dbReference type="Proteomes" id="UP000016088"/>
    </source>
</evidence>
<dbReference type="GO" id="GO:0044843">
    <property type="term" value="P:cell cycle G1/S phase transition"/>
    <property type="evidence" value="ECO:0007669"/>
    <property type="project" value="EnsemblFungi"/>
</dbReference>
<dbReference type="VEuPathDB" id="FungiDB:SOCG_04907"/>
<sequence length="471" mass="52232">MRLAPEARIGETLDDSLRFISVIGVGAYGVVYKAEDLYDGTLYAVKALCKDGLDAKQKLLQSKELYLHARVQSHPNILSLYRVLDTEDTIYVVLQYCPDGDLFTCITEKNLYRGNDSLIKHVFSQLISAVQHCHSVGIYHRDLKPENILVDNEGRTVYLADFGLATTDELSSDYGCGSLFYMSPECQRESSNPNALSCVGYRACTPLTNESSEKPSSAFGTAPNDVWALGIILINLCCQRNPWKRACSQTDGTYRSYVQNPSTLLSILPISRELNSLLNRIFDRNPKTRIGLLELSTVVSNCKSFTRRMRPAPLVSSKYLAYQRQQQQEIRNMQEANGYVNSAYASNPQIGLPWPPTPHLPNQWKSPYTPTLPVPFPVLTPNSATPSEYNKVPPITAPLFATDTNWPCHNSPAGNYLPPTPVPSQNESDFLGYSAHRAPMVAASPYATGFVLCPAPPGRSPNLMDAPRKSL</sequence>
<dbReference type="EMBL" id="KE503207">
    <property type="protein sequence ID" value="EPX72215.1"/>
    <property type="molecule type" value="Genomic_DNA"/>
</dbReference>
<evidence type="ECO:0000256" key="4">
    <source>
        <dbReference type="ARBA" id="ARBA00022777"/>
    </source>
</evidence>
<dbReference type="GO" id="GO:0010515">
    <property type="term" value="P:negative regulation of induction of conjugation with cellular fusion"/>
    <property type="evidence" value="ECO:0007669"/>
    <property type="project" value="EnsemblFungi"/>
</dbReference>
<dbReference type="InterPro" id="IPR017441">
    <property type="entry name" value="Protein_kinase_ATP_BS"/>
</dbReference>
<evidence type="ECO:0000313" key="9">
    <source>
        <dbReference type="EMBL" id="EPX72215.1"/>
    </source>
</evidence>
<dbReference type="Proteomes" id="UP000016088">
    <property type="component" value="Unassembled WGS sequence"/>
</dbReference>
<dbReference type="InterPro" id="IPR008271">
    <property type="entry name" value="Ser/Thr_kinase_AS"/>
</dbReference>
<dbReference type="GO" id="GO:0042308">
    <property type="term" value="P:negative regulation of protein import into nucleus"/>
    <property type="evidence" value="ECO:0007669"/>
    <property type="project" value="EnsemblFungi"/>
</dbReference>
<proteinExistence type="inferred from homology"/>
<comment type="similarity">
    <text evidence="7">Belongs to the protein kinase superfamily.</text>
</comment>
<feature type="binding site" evidence="6">
    <location>
        <position position="46"/>
    </location>
    <ligand>
        <name>ATP</name>
        <dbReference type="ChEBI" id="CHEBI:30616"/>
    </ligand>
</feature>
<gene>
    <name evidence="9" type="ORF">SOCG_04907</name>
</gene>
<dbReference type="InterPro" id="IPR011009">
    <property type="entry name" value="Kinase-like_dom_sf"/>
</dbReference>
<name>S9R1B5_SCHOY</name>
<dbReference type="PROSITE" id="PS50011">
    <property type="entry name" value="PROTEIN_KINASE_DOM"/>
    <property type="match status" value="1"/>
</dbReference>
<dbReference type="PROSITE" id="PS00107">
    <property type="entry name" value="PROTEIN_KINASE_ATP"/>
    <property type="match status" value="1"/>
</dbReference>
<accession>S9R1B5</accession>
<evidence type="ECO:0000256" key="6">
    <source>
        <dbReference type="PROSITE-ProRule" id="PRU10141"/>
    </source>
</evidence>
<dbReference type="OrthoDB" id="541276at2759"/>
<keyword evidence="2" id="KW-0808">Transferase</keyword>
<keyword evidence="5 6" id="KW-0067">ATP-binding</keyword>
<keyword evidence="4 9" id="KW-0418">Kinase</keyword>
<dbReference type="Gene3D" id="1.10.510.10">
    <property type="entry name" value="Transferase(Phosphotransferase) domain 1"/>
    <property type="match status" value="1"/>
</dbReference>
<dbReference type="RefSeq" id="XP_013019508.1">
    <property type="nucleotide sequence ID" value="XM_013164054.1"/>
</dbReference>
<evidence type="ECO:0000259" key="8">
    <source>
        <dbReference type="PROSITE" id="PS50011"/>
    </source>
</evidence>
<dbReference type="HOGENOM" id="CLU_000288_172_3_1"/>
<evidence type="ECO:0000256" key="2">
    <source>
        <dbReference type="ARBA" id="ARBA00022679"/>
    </source>
</evidence>